<dbReference type="CDD" id="cd00659">
    <property type="entry name" value="Topo_IB_C"/>
    <property type="match status" value="1"/>
</dbReference>
<keyword evidence="5 6" id="KW-0413">Isomerase</keyword>
<feature type="active site" description="O-(3'-phospho-DNA)-tyrosine intermediate" evidence="6">
    <location>
        <position position="893"/>
    </location>
</feature>
<dbReference type="InterPro" id="IPR036202">
    <property type="entry name" value="TopoI_DNA-bd_euk_N_sf"/>
</dbReference>
<dbReference type="Gene3D" id="1.10.10.41">
    <property type="entry name" value="Yeast DNA topoisomerase - domain 1"/>
    <property type="match status" value="1"/>
</dbReference>
<dbReference type="InterPro" id="IPR014711">
    <property type="entry name" value="TopoI_cat_a-hlx-sub_euk"/>
</dbReference>
<dbReference type="FunFam" id="1.10.10.41:FF:000001">
    <property type="entry name" value="DNA topoisomerase I"/>
    <property type="match status" value="1"/>
</dbReference>
<organism evidence="11 12">
    <name type="scientific">Morchella conica CCBAS932</name>
    <dbReference type="NCBI Taxonomy" id="1392247"/>
    <lineage>
        <taxon>Eukaryota</taxon>
        <taxon>Fungi</taxon>
        <taxon>Dikarya</taxon>
        <taxon>Ascomycota</taxon>
        <taxon>Pezizomycotina</taxon>
        <taxon>Pezizomycetes</taxon>
        <taxon>Pezizales</taxon>
        <taxon>Morchellaceae</taxon>
        <taxon>Morchella</taxon>
    </lineage>
</organism>
<dbReference type="PROSITE" id="PS00176">
    <property type="entry name" value="TOPO_IB_1"/>
    <property type="match status" value="1"/>
</dbReference>
<dbReference type="InterPro" id="IPR014727">
    <property type="entry name" value="TopoI_cat_a/b-sub_euk"/>
</dbReference>
<evidence type="ECO:0000256" key="6">
    <source>
        <dbReference type="PROSITE-ProRule" id="PRU01382"/>
    </source>
</evidence>
<comment type="catalytic activity">
    <reaction evidence="1 6 7">
        <text>ATP-independent breakage of single-stranded DNA, followed by passage and rejoining.</text>
        <dbReference type="EC" id="5.6.2.1"/>
    </reaction>
</comment>
<dbReference type="GO" id="GO:0003917">
    <property type="term" value="F:DNA topoisomerase type I (single strand cut, ATP-independent) activity"/>
    <property type="evidence" value="ECO:0007669"/>
    <property type="project" value="UniProtKB-UniRule"/>
</dbReference>
<evidence type="ECO:0000256" key="7">
    <source>
        <dbReference type="RuleBase" id="RU365101"/>
    </source>
</evidence>
<gene>
    <name evidence="11" type="ORF">P167DRAFT_543861</name>
</gene>
<dbReference type="Pfam" id="PF14370">
    <property type="entry name" value="Topo_C_assoc"/>
    <property type="match status" value="1"/>
</dbReference>
<evidence type="ECO:0000256" key="8">
    <source>
        <dbReference type="SAM" id="Coils"/>
    </source>
</evidence>
<dbReference type="PROSITE" id="PS52038">
    <property type="entry name" value="TOPO_IB_2"/>
    <property type="match status" value="1"/>
</dbReference>
<accession>A0A3N4KXW2</accession>
<dbReference type="InParanoid" id="A0A3N4KXW2"/>
<evidence type="ECO:0000313" key="11">
    <source>
        <dbReference type="EMBL" id="RPB14318.1"/>
    </source>
</evidence>
<feature type="region of interest" description="Disordered" evidence="9">
    <location>
        <begin position="1"/>
        <end position="47"/>
    </location>
</feature>
<dbReference type="InterPro" id="IPR013034">
    <property type="entry name" value="DNA_topo_DNA_db_N_dom1"/>
</dbReference>
<dbReference type="GO" id="GO:0003677">
    <property type="term" value="F:DNA binding"/>
    <property type="evidence" value="ECO:0007669"/>
    <property type="project" value="UniProtKB-UniRule"/>
</dbReference>
<sequence>MSSSEDDVPLAMLNGRRTNGTSSATSASTNGKGPILPDRIPKSVDKKADKDFDAMAVDYPTGDRAGVPIVNIAVREELDNGRAKRKGRKPAIKEESSDDSDTPLTKRRRTSNGVKASTIVESSDDDVPLAKRAAASKTRTNSASKAANKKAAAAKDESSDSDTPLATMKLAKEKRKIENKAAATAKELRAEDKKAAIKANGIKRKSVKDESDSDVPLKAKRKPVVKKTNGVKQESSDDDVPLAKKAKAISKNAATAKGKAVDNKKAVVKGKAKAAKEDTPAGAETAEDEEYKWWENQAETDGTQKWTTLEHNGVLFPPAYEPLPKNVKLKYDGVPVTLPLAAEEVAGFFGHMLNSTHATNPTFTANFFKDFQRILKESGGAKDTTGKKVLIKEFAKCDFTDMNNYFVAEAEAKKNLSSAEKKAIKAEKDKAEEKYLHCLLDGRKEKVGNFRIEPPGLFRGRGEHPKTGMVKQRVQPEQVTINIGNGVPVPPPPPGHKWADVIHDNTVTWLATWKENINGNIKYVMLAATSSLKGMSDFKKFEKARELKKHIDRIRADYGRDLKSELMADRQRATAMYLIDRLALRAGNEKGEDEADTVGCCSLRFEHVTLKAPDLVIFDFLGKDSIRFYQEVPVIPQVFKNMRIFKKAPKTTGDMIFDRLDTSQLNKHLQNYMPGLSAKVFRTYNASWTMQQQLAKIPNEGSIHDKYAAYNEANKAVAILCNHQRTVSASHETMMLKAEEKIKALRYQKLRLKRQILFLKPELKKKRAAFFKPDPEIDDKNWILEHQKFLIEQEKEKIRKKFEKENEKAAENGEKEQKPSELKERLKAVGELEAEFKAENKTGAVEPKTKGATVEKLEAQIEKMDEKILKQETEAKVREDNKTVALGTSKINYIDPRLSVMFCKKYDVPIEKVFAKTLREKFKWALESADEDWEF</sequence>
<feature type="compositionally biased region" description="Polar residues" evidence="9">
    <location>
        <begin position="111"/>
        <end position="121"/>
    </location>
</feature>
<comment type="function">
    <text evidence="7">Releases the supercoiling and torsional tension of DNA introduced during the DNA replication and transcription by transiently cleaving and rejoining one strand of the DNA duplex. Introduces a single-strand break via transesterification at the specific target site 5'-[CT]CCTTp site in duplex DNA. The scissile phosphodiester is attacked by the catalytic tyrosine of the enzyme, resulting in the formation of a DNA-(3'-phosphotyrosyl)-enzyme intermediate and the expulsion of a 5'-OH DNA strand. The free DNA strand then undergoes passage around the unbroken strand thus removing DNA supercoils. Finally, in the religation step, the DNA 5'-OH attacks the covalent intermediate to expel the active-site tyrosine and restore the DNA phosphodiester backbone.</text>
</comment>
<dbReference type="InterPro" id="IPR018521">
    <property type="entry name" value="TopoIB_AS"/>
</dbReference>
<dbReference type="Proteomes" id="UP000277580">
    <property type="component" value="Unassembled WGS sequence"/>
</dbReference>
<evidence type="ECO:0000313" key="12">
    <source>
        <dbReference type="Proteomes" id="UP000277580"/>
    </source>
</evidence>
<dbReference type="PANTHER" id="PTHR10290:SF3">
    <property type="entry name" value="DNA TOPOISOMERASE 1"/>
    <property type="match status" value="1"/>
</dbReference>
<dbReference type="CDD" id="cd03488">
    <property type="entry name" value="Topoisomer_IB_N_htopoI_like"/>
    <property type="match status" value="1"/>
</dbReference>
<dbReference type="GO" id="GO:0006338">
    <property type="term" value="P:chromatin remodeling"/>
    <property type="evidence" value="ECO:0007669"/>
    <property type="project" value="UniProtKB-ARBA"/>
</dbReference>
<dbReference type="FunCoup" id="A0A3N4KXW2">
    <property type="interactions" value="739"/>
</dbReference>
<evidence type="ECO:0000256" key="4">
    <source>
        <dbReference type="ARBA" id="ARBA00023125"/>
    </source>
</evidence>
<dbReference type="OrthoDB" id="47179at2759"/>
<dbReference type="PANTHER" id="PTHR10290">
    <property type="entry name" value="DNA TOPOISOMERASE I"/>
    <property type="match status" value="1"/>
</dbReference>
<dbReference type="Gene3D" id="1.10.132.10">
    <property type="match status" value="1"/>
</dbReference>
<evidence type="ECO:0000256" key="5">
    <source>
        <dbReference type="ARBA" id="ARBA00023235"/>
    </source>
</evidence>
<feature type="compositionally biased region" description="Low complexity" evidence="9">
    <location>
        <begin position="18"/>
        <end position="31"/>
    </location>
</feature>
<keyword evidence="12" id="KW-1185">Reference proteome</keyword>
<dbReference type="FunFam" id="1.10.132.10:FF:000003">
    <property type="entry name" value="DNA topoisomerase I"/>
    <property type="match status" value="1"/>
</dbReference>
<dbReference type="InterPro" id="IPR001631">
    <property type="entry name" value="TopoI"/>
</dbReference>
<dbReference type="SUPFAM" id="SSF56741">
    <property type="entry name" value="Eukaryotic DNA topoisomerase I, N-terminal DNA-binding fragment"/>
    <property type="match status" value="1"/>
</dbReference>
<evidence type="ECO:0000259" key="10">
    <source>
        <dbReference type="SMART" id="SM00435"/>
    </source>
</evidence>
<dbReference type="Gene3D" id="2.170.11.10">
    <property type="entry name" value="DNA Topoisomerase I, domain 2"/>
    <property type="match status" value="1"/>
</dbReference>
<dbReference type="FunFam" id="2.170.11.10:FF:000001">
    <property type="entry name" value="DNA topoisomerase I"/>
    <property type="match status" value="1"/>
</dbReference>
<dbReference type="GO" id="GO:0005730">
    <property type="term" value="C:nucleolus"/>
    <property type="evidence" value="ECO:0007669"/>
    <property type="project" value="TreeGrafter"/>
</dbReference>
<dbReference type="GO" id="GO:0006260">
    <property type="term" value="P:DNA replication"/>
    <property type="evidence" value="ECO:0007669"/>
    <property type="project" value="TreeGrafter"/>
</dbReference>
<dbReference type="InterPro" id="IPR013030">
    <property type="entry name" value="DNA_topo_DNA_db_N_dom2"/>
</dbReference>
<proteinExistence type="inferred from homology"/>
<keyword evidence="3 6" id="KW-0799">Topoisomerase</keyword>
<keyword evidence="8" id="KW-0175">Coiled coil</keyword>
<dbReference type="Pfam" id="PF02919">
    <property type="entry name" value="Topoisom_I_N"/>
    <property type="match status" value="1"/>
</dbReference>
<comment type="similarity">
    <text evidence="2 6 7">Belongs to the type IB topoisomerase family.</text>
</comment>
<protein>
    <recommendedName>
        <fullName evidence="7">DNA topoisomerase I</fullName>
        <ecNumber evidence="7">5.6.2.1</ecNumber>
    </recommendedName>
    <alternativeName>
        <fullName evidence="7">DNA topoisomerase 1</fullName>
    </alternativeName>
</protein>
<dbReference type="Gene3D" id="3.90.15.10">
    <property type="entry name" value="Topoisomerase I, Chain A, domain 3"/>
    <property type="match status" value="1"/>
</dbReference>
<dbReference type="SMART" id="SM00435">
    <property type="entry name" value="TOPEUc"/>
    <property type="match status" value="1"/>
</dbReference>
<evidence type="ECO:0000256" key="9">
    <source>
        <dbReference type="SAM" id="MobiDB-lite"/>
    </source>
</evidence>
<evidence type="ECO:0000256" key="1">
    <source>
        <dbReference type="ARBA" id="ARBA00000213"/>
    </source>
</evidence>
<dbReference type="InterPro" id="IPR013500">
    <property type="entry name" value="TopoI_cat_euk"/>
</dbReference>
<reference evidence="11 12" key="1">
    <citation type="journal article" date="2018" name="Nat. Ecol. Evol.">
        <title>Pezizomycetes genomes reveal the molecular basis of ectomycorrhizal truffle lifestyle.</title>
        <authorList>
            <person name="Murat C."/>
            <person name="Payen T."/>
            <person name="Noel B."/>
            <person name="Kuo A."/>
            <person name="Morin E."/>
            <person name="Chen J."/>
            <person name="Kohler A."/>
            <person name="Krizsan K."/>
            <person name="Balestrini R."/>
            <person name="Da Silva C."/>
            <person name="Montanini B."/>
            <person name="Hainaut M."/>
            <person name="Levati E."/>
            <person name="Barry K.W."/>
            <person name="Belfiori B."/>
            <person name="Cichocki N."/>
            <person name="Clum A."/>
            <person name="Dockter R.B."/>
            <person name="Fauchery L."/>
            <person name="Guy J."/>
            <person name="Iotti M."/>
            <person name="Le Tacon F."/>
            <person name="Lindquist E.A."/>
            <person name="Lipzen A."/>
            <person name="Malagnac F."/>
            <person name="Mello A."/>
            <person name="Molinier V."/>
            <person name="Miyauchi S."/>
            <person name="Poulain J."/>
            <person name="Riccioni C."/>
            <person name="Rubini A."/>
            <person name="Sitrit Y."/>
            <person name="Splivallo R."/>
            <person name="Traeger S."/>
            <person name="Wang M."/>
            <person name="Zifcakova L."/>
            <person name="Wipf D."/>
            <person name="Zambonelli A."/>
            <person name="Paolocci F."/>
            <person name="Nowrousian M."/>
            <person name="Ottonello S."/>
            <person name="Baldrian P."/>
            <person name="Spatafora J.W."/>
            <person name="Henrissat B."/>
            <person name="Nagy L.G."/>
            <person name="Aury J.M."/>
            <person name="Wincker P."/>
            <person name="Grigoriev I.V."/>
            <person name="Bonfante P."/>
            <person name="Martin F.M."/>
        </authorList>
    </citation>
    <scope>NUCLEOTIDE SEQUENCE [LARGE SCALE GENOMIC DNA]</scope>
    <source>
        <strain evidence="11 12">CCBAS932</strain>
    </source>
</reference>
<dbReference type="Pfam" id="PF01028">
    <property type="entry name" value="Topoisom_I"/>
    <property type="match status" value="1"/>
</dbReference>
<dbReference type="EC" id="5.6.2.1" evidence="7"/>
<dbReference type="AlphaFoldDB" id="A0A3N4KXW2"/>
<dbReference type="InterPro" id="IPR011010">
    <property type="entry name" value="DNA_brk_join_enz"/>
</dbReference>
<dbReference type="InterPro" id="IPR048045">
    <property type="entry name" value="Topoisomer_I_DNA-bd"/>
</dbReference>
<feature type="domain" description="DNA topoisomerase I eukaryotic-type" evidence="10">
    <location>
        <begin position="457"/>
        <end position="907"/>
    </location>
</feature>
<dbReference type="InterPro" id="IPR013499">
    <property type="entry name" value="TopoI_euk"/>
</dbReference>
<name>A0A3N4KXW2_9PEZI</name>
<evidence type="ECO:0000256" key="3">
    <source>
        <dbReference type="ARBA" id="ARBA00023029"/>
    </source>
</evidence>
<evidence type="ECO:0000256" key="2">
    <source>
        <dbReference type="ARBA" id="ARBA00006645"/>
    </source>
</evidence>
<dbReference type="InterPro" id="IPR008336">
    <property type="entry name" value="TopoI_DNA-bd_euk"/>
</dbReference>
<dbReference type="FunFam" id="3.90.15.10:FF:000002">
    <property type="entry name" value="DNA topoisomerase I"/>
    <property type="match status" value="1"/>
</dbReference>
<dbReference type="InterPro" id="IPR051062">
    <property type="entry name" value="Topoisomerase_IB"/>
</dbReference>
<feature type="coiled-coil region" evidence="8">
    <location>
        <begin position="407"/>
        <end position="434"/>
    </location>
</feature>
<dbReference type="STRING" id="1392247.A0A3N4KXW2"/>
<dbReference type="SUPFAM" id="SSF56349">
    <property type="entry name" value="DNA breaking-rejoining enzymes"/>
    <property type="match status" value="1"/>
</dbReference>
<dbReference type="InterPro" id="IPR025834">
    <property type="entry name" value="TopoI_C_dom"/>
</dbReference>
<feature type="region of interest" description="Disordered" evidence="9">
    <location>
        <begin position="202"/>
        <end position="242"/>
    </location>
</feature>
<dbReference type="GO" id="GO:0005694">
    <property type="term" value="C:chromosome"/>
    <property type="evidence" value="ECO:0007669"/>
    <property type="project" value="InterPro"/>
</dbReference>
<dbReference type="PRINTS" id="PR00416">
    <property type="entry name" value="EUTPISMRASEI"/>
</dbReference>
<dbReference type="EMBL" id="ML119118">
    <property type="protein sequence ID" value="RPB14318.1"/>
    <property type="molecule type" value="Genomic_DNA"/>
</dbReference>
<dbReference type="GO" id="GO:0006265">
    <property type="term" value="P:DNA topological change"/>
    <property type="evidence" value="ECO:0007669"/>
    <property type="project" value="UniProtKB-UniRule"/>
</dbReference>
<feature type="region of interest" description="Disordered" evidence="9">
    <location>
        <begin position="74"/>
        <end position="175"/>
    </location>
</feature>
<feature type="compositionally biased region" description="Low complexity" evidence="9">
    <location>
        <begin position="142"/>
        <end position="151"/>
    </location>
</feature>
<dbReference type="GO" id="GO:0007059">
    <property type="term" value="P:chromosome segregation"/>
    <property type="evidence" value="ECO:0007669"/>
    <property type="project" value="TreeGrafter"/>
</dbReference>
<keyword evidence="4 6" id="KW-0238">DNA-binding</keyword>